<name>A0AAE4J815_9ENTR</name>
<dbReference type="AlphaFoldDB" id="A0AAE4J815"/>
<organism evidence="1 2">
    <name type="scientific">Enterobacter hormaechei subsp. steigerwaltii</name>
    <dbReference type="NCBI Taxonomy" id="299766"/>
    <lineage>
        <taxon>Bacteria</taxon>
        <taxon>Pseudomonadati</taxon>
        <taxon>Pseudomonadota</taxon>
        <taxon>Gammaproteobacteria</taxon>
        <taxon>Enterobacterales</taxon>
        <taxon>Enterobacteriaceae</taxon>
        <taxon>Enterobacter</taxon>
        <taxon>Enterobacter cloacae complex</taxon>
    </lineage>
</organism>
<evidence type="ECO:0000313" key="2">
    <source>
        <dbReference type="Proteomes" id="UP001182277"/>
    </source>
</evidence>
<proteinExistence type="predicted"/>
<accession>A0AAE4J815</accession>
<dbReference type="RefSeq" id="WP_154816654.1">
    <property type="nucleotide sequence ID" value="NZ_JARDRS010000026.1"/>
</dbReference>
<sequence>MVEVKAAKVHQATVVSSIRKMSKLNTGQQLNAQRGSSREFNWDEETLNEVLDSI</sequence>
<protein>
    <submittedName>
        <fullName evidence="1">Uncharacterized protein</fullName>
    </submittedName>
</protein>
<reference evidence="1" key="1">
    <citation type="submission" date="2023-02" db="EMBL/GenBank/DDBJ databases">
        <title>NDM-1 &amp; ACT-7 co producing ST 133 Enterobacter.</title>
        <authorList>
            <person name="Halder G."/>
            <person name="Chaudhuri B."/>
            <person name="Dutta S."/>
        </authorList>
    </citation>
    <scope>NUCLEOTIDE SEQUENCE</scope>
    <source>
        <strain evidence="1">PEER 323</strain>
    </source>
</reference>
<dbReference type="Proteomes" id="UP001182277">
    <property type="component" value="Unassembled WGS sequence"/>
</dbReference>
<gene>
    <name evidence="1" type="ORF">PTZ61_24035</name>
</gene>
<dbReference type="EMBL" id="JARDRS010000026">
    <property type="protein sequence ID" value="MDS0021747.1"/>
    <property type="molecule type" value="Genomic_DNA"/>
</dbReference>
<comment type="caution">
    <text evidence="1">The sequence shown here is derived from an EMBL/GenBank/DDBJ whole genome shotgun (WGS) entry which is preliminary data.</text>
</comment>
<evidence type="ECO:0000313" key="1">
    <source>
        <dbReference type="EMBL" id="MDS0021747.1"/>
    </source>
</evidence>